<name>A0AAV2PBT2_9HYME</name>
<dbReference type="AlphaFoldDB" id="A0AAV2PBT2"/>
<evidence type="ECO:0000313" key="3">
    <source>
        <dbReference type="Proteomes" id="UP001497644"/>
    </source>
</evidence>
<feature type="region of interest" description="Disordered" evidence="1">
    <location>
        <begin position="127"/>
        <end position="148"/>
    </location>
</feature>
<protein>
    <submittedName>
        <fullName evidence="2">Uncharacterized protein</fullName>
    </submittedName>
</protein>
<accession>A0AAV2PBT2</accession>
<feature type="region of interest" description="Disordered" evidence="1">
    <location>
        <begin position="89"/>
        <end position="112"/>
    </location>
</feature>
<evidence type="ECO:0000256" key="1">
    <source>
        <dbReference type="SAM" id="MobiDB-lite"/>
    </source>
</evidence>
<dbReference type="Proteomes" id="UP001497644">
    <property type="component" value="Chromosome 9"/>
</dbReference>
<sequence>MPKKRPSREKRKRPPSTALVLRFYGRKIINISSNCPGTSIHVIPSSSHRVLKDSWNFQERTLNLRDFGRKVAPRSNPLIAARCRRSVGRMKETERWEGRDTGDGSAVGGVQPSLDFGILQRRRASLKPSESVGRYDVGDEGGRMGLRS</sequence>
<evidence type="ECO:0000313" key="2">
    <source>
        <dbReference type="EMBL" id="CAL1689038.1"/>
    </source>
</evidence>
<gene>
    <name evidence="2" type="ORF">LPLAT_LOCUS14039</name>
</gene>
<feature type="compositionally biased region" description="Basic and acidic residues" evidence="1">
    <location>
        <begin position="89"/>
        <end position="102"/>
    </location>
</feature>
<reference evidence="2" key="1">
    <citation type="submission" date="2024-04" db="EMBL/GenBank/DDBJ databases">
        <authorList>
            <consortium name="Molecular Ecology Group"/>
        </authorList>
    </citation>
    <scope>NUCLEOTIDE SEQUENCE</scope>
</reference>
<dbReference type="EMBL" id="OZ034832">
    <property type="protein sequence ID" value="CAL1689038.1"/>
    <property type="molecule type" value="Genomic_DNA"/>
</dbReference>
<keyword evidence="3" id="KW-1185">Reference proteome</keyword>
<proteinExistence type="predicted"/>
<organism evidence="2 3">
    <name type="scientific">Lasius platythorax</name>
    <dbReference type="NCBI Taxonomy" id="488582"/>
    <lineage>
        <taxon>Eukaryota</taxon>
        <taxon>Metazoa</taxon>
        <taxon>Ecdysozoa</taxon>
        <taxon>Arthropoda</taxon>
        <taxon>Hexapoda</taxon>
        <taxon>Insecta</taxon>
        <taxon>Pterygota</taxon>
        <taxon>Neoptera</taxon>
        <taxon>Endopterygota</taxon>
        <taxon>Hymenoptera</taxon>
        <taxon>Apocrita</taxon>
        <taxon>Aculeata</taxon>
        <taxon>Formicoidea</taxon>
        <taxon>Formicidae</taxon>
        <taxon>Formicinae</taxon>
        <taxon>Lasius</taxon>
        <taxon>Lasius</taxon>
    </lineage>
</organism>